<comment type="caution">
    <text evidence="11">The sequence shown here is derived from an EMBL/GenBank/DDBJ whole genome shotgun (WGS) entry which is preliminary data.</text>
</comment>
<comment type="catalytic activity">
    <reaction evidence="9">
        <text>a 5'-end NAD(+)-phospho-ribonucleoside in mRNA + H2O = a 5'-end phospho-adenosine-phospho-ribonucleoside in mRNA + beta-nicotinamide D-ribonucleotide + 2 H(+)</text>
        <dbReference type="Rhea" id="RHEA:60876"/>
        <dbReference type="Rhea" id="RHEA-COMP:15698"/>
        <dbReference type="Rhea" id="RHEA-COMP:15719"/>
        <dbReference type="ChEBI" id="CHEBI:14649"/>
        <dbReference type="ChEBI" id="CHEBI:15377"/>
        <dbReference type="ChEBI" id="CHEBI:15378"/>
        <dbReference type="ChEBI" id="CHEBI:144029"/>
        <dbReference type="ChEBI" id="CHEBI:144051"/>
    </reaction>
    <physiologicalReaction direction="left-to-right" evidence="9">
        <dbReference type="Rhea" id="RHEA:60877"/>
    </physiologicalReaction>
</comment>
<keyword evidence="5" id="KW-0479">Metal-binding</keyword>
<dbReference type="InterPro" id="IPR015797">
    <property type="entry name" value="NUDIX_hydrolase-like_dom_sf"/>
</dbReference>
<dbReference type="EMBL" id="BAABRT010000017">
    <property type="protein sequence ID" value="GAA5525574.1"/>
    <property type="molecule type" value="Genomic_DNA"/>
</dbReference>
<dbReference type="PROSITE" id="PS00893">
    <property type="entry name" value="NUDIX_BOX"/>
    <property type="match status" value="1"/>
</dbReference>
<protein>
    <recommendedName>
        <fullName evidence="4">NAD(+) diphosphatase</fullName>
        <ecNumber evidence="4">3.6.1.22</ecNumber>
    </recommendedName>
</protein>
<dbReference type="InterPro" id="IPR020084">
    <property type="entry name" value="NUDIX_hydrolase_CS"/>
</dbReference>
<keyword evidence="6" id="KW-0378">Hydrolase</keyword>
<evidence type="ECO:0000256" key="2">
    <source>
        <dbReference type="ARBA" id="ARBA00001947"/>
    </source>
</evidence>
<comment type="similarity">
    <text evidence="3">Belongs to the Nudix hydrolase family. NudC subfamily.</text>
</comment>
<evidence type="ECO:0000313" key="12">
    <source>
        <dbReference type="Proteomes" id="UP001408594"/>
    </source>
</evidence>
<dbReference type="PANTHER" id="PTHR42904">
    <property type="entry name" value="NUDIX HYDROLASE, NUDC SUBFAMILY"/>
    <property type="match status" value="1"/>
</dbReference>
<evidence type="ECO:0000256" key="6">
    <source>
        <dbReference type="ARBA" id="ARBA00022801"/>
    </source>
</evidence>
<comment type="cofactor">
    <cofactor evidence="1">
        <name>Mg(2+)</name>
        <dbReference type="ChEBI" id="CHEBI:18420"/>
    </cofactor>
</comment>
<evidence type="ECO:0000259" key="10">
    <source>
        <dbReference type="PROSITE" id="PS51462"/>
    </source>
</evidence>
<evidence type="ECO:0000256" key="9">
    <source>
        <dbReference type="ARBA" id="ARBA00023679"/>
    </source>
</evidence>
<reference evidence="11 12" key="1">
    <citation type="submission" date="2024-02" db="EMBL/GenBank/DDBJ databases">
        <title>Microbulbifer aestuariivivens NBRC 112533.</title>
        <authorList>
            <person name="Ichikawa N."/>
            <person name="Katano-Makiyama Y."/>
            <person name="Hidaka K."/>
        </authorList>
    </citation>
    <scope>NUCLEOTIDE SEQUENCE [LARGE SCALE GENOMIC DNA]</scope>
    <source>
        <strain evidence="11 12">NBRC 112533</strain>
    </source>
</reference>
<dbReference type="EC" id="3.6.1.22" evidence="4"/>
<dbReference type="Proteomes" id="UP001408594">
    <property type="component" value="Unassembled WGS sequence"/>
</dbReference>
<dbReference type="InterPro" id="IPR015376">
    <property type="entry name" value="Znr_NADH_PPase"/>
</dbReference>
<dbReference type="NCBIfam" id="NF001299">
    <property type="entry name" value="PRK00241.1"/>
    <property type="match status" value="1"/>
</dbReference>
<dbReference type="InterPro" id="IPR050241">
    <property type="entry name" value="NAD-cap_RNA_hydrolase_NudC"/>
</dbReference>
<dbReference type="SUPFAM" id="SSF55811">
    <property type="entry name" value="Nudix"/>
    <property type="match status" value="2"/>
</dbReference>
<accession>A0ABP9WQU2</accession>
<dbReference type="Pfam" id="PF09296">
    <property type="entry name" value="NUDIX-like"/>
    <property type="match status" value="1"/>
</dbReference>
<evidence type="ECO:0000313" key="11">
    <source>
        <dbReference type="EMBL" id="GAA5525574.1"/>
    </source>
</evidence>
<dbReference type="PROSITE" id="PS51462">
    <property type="entry name" value="NUDIX"/>
    <property type="match status" value="1"/>
</dbReference>
<keyword evidence="12" id="KW-1185">Reference proteome</keyword>
<sequence length="272" mass="30036">MNLSERFVPAVGVRPVPSLRHHLITADGMFLCHAGGALHAHLPFTSAEVTGSHYLGELDGDPCGVHLLNRQIQVPGHTWQGLRGLLGQISELEFSLAGRAVQIVNWDLDHRFCGRCGGVTADYGNERARTCKHCQFTVYPRISPCVIMLVTRGEECLLARHRRHKHGHFTALAGFIEAGESAEQALAREVHEEVGVRVAATHYVGSQPWPFPGQLMLGYLADWAGGDISPDPQEISQADWFRFDRLPEIPPPETLSGQLIRTFAAQCESRKP</sequence>
<evidence type="ECO:0000256" key="7">
    <source>
        <dbReference type="ARBA" id="ARBA00022842"/>
    </source>
</evidence>
<keyword evidence="7" id="KW-0460">Magnesium</keyword>
<dbReference type="Pfam" id="PF00293">
    <property type="entry name" value="NUDIX"/>
    <property type="match status" value="1"/>
</dbReference>
<dbReference type="CDD" id="cd03429">
    <property type="entry name" value="NUDIX_NADH_pyrophosphatase_Nudt13"/>
    <property type="match status" value="1"/>
</dbReference>
<evidence type="ECO:0000256" key="4">
    <source>
        <dbReference type="ARBA" id="ARBA00012381"/>
    </source>
</evidence>
<dbReference type="Gene3D" id="3.90.79.10">
    <property type="entry name" value="Nucleoside Triphosphate Pyrophosphohydrolase"/>
    <property type="match status" value="1"/>
</dbReference>
<dbReference type="PANTHER" id="PTHR42904:SF6">
    <property type="entry name" value="NAD-CAPPED RNA HYDROLASE NUDT12"/>
    <property type="match status" value="1"/>
</dbReference>
<keyword evidence="8" id="KW-0520">NAD</keyword>
<evidence type="ECO:0000256" key="1">
    <source>
        <dbReference type="ARBA" id="ARBA00001946"/>
    </source>
</evidence>
<evidence type="ECO:0000256" key="8">
    <source>
        <dbReference type="ARBA" id="ARBA00023027"/>
    </source>
</evidence>
<dbReference type="Pfam" id="PF09297">
    <property type="entry name" value="Zn_ribbon_NUD"/>
    <property type="match status" value="1"/>
</dbReference>
<proteinExistence type="inferred from homology"/>
<dbReference type="InterPro" id="IPR015375">
    <property type="entry name" value="NADH_PPase-like_N"/>
</dbReference>
<gene>
    <name evidence="11" type="primary">nudC_2</name>
    <name evidence="11" type="ORF">Maes01_02144</name>
</gene>
<dbReference type="InterPro" id="IPR000086">
    <property type="entry name" value="NUDIX_hydrolase_dom"/>
</dbReference>
<dbReference type="InterPro" id="IPR049734">
    <property type="entry name" value="NudC-like_C"/>
</dbReference>
<comment type="cofactor">
    <cofactor evidence="2">
        <name>Zn(2+)</name>
        <dbReference type="ChEBI" id="CHEBI:29105"/>
    </cofactor>
</comment>
<dbReference type="RefSeq" id="WP_345551371.1">
    <property type="nucleotide sequence ID" value="NZ_BAABRT010000017.1"/>
</dbReference>
<feature type="domain" description="Nudix hydrolase" evidence="10">
    <location>
        <begin position="140"/>
        <end position="264"/>
    </location>
</feature>
<organism evidence="11 12">
    <name type="scientific">Microbulbifer aestuariivivens</name>
    <dbReference type="NCBI Taxonomy" id="1908308"/>
    <lineage>
        <taxon>Bacteria</taxon>
        <taxon>Pseudomonadati</taxon>
        <taxon>Pseudomonadota</taxon>
        <taxon>Gammaproteobacteria</taxon>
        <taxon>Cellvibrionales</taxon>
        <taxon>Microbulbiferaceae</taxon>
        <taxon>Microbulbifer</taxon>
    </lineage>
</organism>
<evidence type="ECO:0000256" key="3">
    <source>
        <dbReference type="ARBA" id="ARBA00009595"/>
    </source>
</evidence>
<evidence type="ECO:0000256" key="5">
    <source>
        <dbReference type="ARBA" id="ARBA00022723"/>
    </source>
</evidence>
<dbReference type="Gene3D" id="3.90.79.20">
    <property type="match status" value="1"/>
</dbReference>
<name>A0ABP9WQU2_9GAMM</name>